<keyword evidence="3" id="KW-1185">Reference proteome</keyword>
<feature type="transmembrane region" description="Helical" evidence="1">
    <location>
        <begin position="66"/>
        <end position="83"/>
    </location>
</feature>
<name>A0ABM7L273_9PSED</name>
<dbReference type="RefSeq" id="WP_265169212.1">
    <property type="nucleotide sequence ID" value="NZ_AP023081.1"/>
</dbReference>
<reference evidence="2" key="1">
    <citation type="submission" date="2020-05" db="EMBL/GenBank/DDBJ databases">
        <title>Complete genome sequence of Pseudomonas sp. Sm006.</title>
        <authorList>
            <person name="Takeuchi K."/>
            <person name="Someya N."/>
        </authorList>
    </citation>
    <scope>NUCLEOTIDE SEQUENCE</scope>
    <source>
        <strain evidence="2">Sm006</strain>
    </source>
</reference>
<evidence type="ECO:0008006" key="4">
    <source>
        <dbReference type="Google" id="ProtNLM"/>
    </source>
</evidence>
<dbReference type="Proteomes" id="UP001064896">
    <property type="component" value="Chromosome"/>
</dbReference>
<proteinExistence type="predicted"/>
<keyword evidence="1" id="KW-1133">Transmembrane helix</keyword>
<evidence type="ECO:0000313" key="3">
    <source>
        <dbReference type="Proteomes" id="UP001064896"/>
    </source>
</evidence>
<evidence type="ECO:0000256" key="1">
    <source>
        <dbReference type="SAM" id="Phobius"/>
    </source>
</evidence>
<dbReference type="EMBL" id="AP023081">
    <property type="protein sequence ID" value="BCD83619.1"/>
    <property type="molecule type" value="Genomic_DNA"/>
</dbReference>
<gene>
    <name evidence="2" type="ORF">PSm6_00260</name>
</gene>
<feature type="transmembrane region" description="Helical" evidence="1">
    <location>
        <begin position="40"/>
        <end position="60"/>
    </location>
</feature>
<protein>
    <recommendedName>
        <fullName evidence="4">DUF3040 domain-containing protein</fullName>
    </recommendedName>
</protein>
<keyword evidence="1" id="KW-0812">Transmembrane</keyword>
<keyword evidence="1" id="KW-0472">Membrane</keyword>
<sequence>MTDHISALELEALRNELDAEDRRLTELIELAYGGKGERRALTYLAMIAMVVGGVGIAGVLYEGLSYYLAGMIAVGACGIAYLQKVEKDVSYYRTEVDRLRPAVELMREELKKAQRASGA</sequence>
<evidence type="ECO:0000313" key="2">
    <source>
        <dbReference type="EMBL" id="BCD83619.1"/>
    </source>
</evidence>
<accession>A0ABM7L273</accession>
<organism evidence="2 3">
    <name type="scientific">Pseudomonas solani</name>
    <dbReference type="NCBI Taxonomy" id="2731552"/>
    <lineage>
        <taxon>Bacteria</taxon>
        <taxon>Pseudomonadati</taxon>
        <taxon>Pseudomonadota</taxon>
        <taxon>Gammaproteobacteria</taxon>
        <taxon>Pseudomonadales</taxon>
        <taxon>Pseudomonadaceae</taxon>
        <taxon>Pseudomonas</taxon>
    </lineage>
</organism>